<evidence type="ECO:0000256" key="5">
    <source>
        <dbReference type="SAM" id="MobiDB-lite"/>
    </source>
</evidence>
<evidence type="ECO:0008006" key="7">
    <source>
        <dbReference type="Google" id="ProtNLM"/>
    </source>
</evidence>
<dbReference type="InterPro" id="IPR011990">
    <property type="entry name" value="TPR-like_helical_dom_sf"/>
</dbReference>
<evidence type="ECO:0000256" key="1">
    <source>
        <dbReference type="ARBA" id="ARBA00022737"/>
    </source>
</evidence>
<evidence type="ECO:0000313" key="6">
    <source>
        <dbReference type="EMBL" id="KAL0279168.1"/>
    </source>
</evidence>
<dbReference type="AlphaFoldDB" id="A0AAW2IBU6"/>
<dbReference type="Pfam" id="PF13414">
    <property type="entry name" value="TPR_11"/>
    <property type="match status" value="1"/>
</dbReference>
<gene>
    <name evidence="6" type="ORF">PYX00_000777</name>
</gene>
<name>A0AAW2IBU6_9NEOP</name>
<comment type="similarity">
    <text evidence="3">Belongs to the BBS4 family.</text>
</comment>
<dbReference type="GO" id="GO:0061512">
    <property type="term" value="P:protein localization to cilium"/>
    <property type="evidence" value="ECO:0007669"/>
    <property type="project" value="TreeGrafter"/>
</dbReference>
<evidence type="ECO:0000256" key="3">
    <source>
        <dbReference type="ARBA" id="ARBA00023778"/>
    </source>
</evidence>
<dbReference type="PROSITE" id="PS50005">
    <property type="entry name" value="TPR"/>
    <property type="match status" value="2"/>
</dbReference>
<reference evidence="6" key="1">
    <citation type="journal article" date="2024" name="Gigascience">
        <title>Chromosome-level genome of the poultry shaft louse Menopon gallinae provides insight into the host-switching and adaptive evolution of parasitic lice.</title>
        <authorList>
            <person name="Xu Y."/>
            <person name="Ma L."/>
            <person name="Liu S."/>
            <person name="Liang Y."/>
            <person name="Liu Q."/>
            <person name="He Z."/>
            <person name="Tian L."/>
            <person name="Duan Y."/>
            <person name="Cai W."/>
            <person name="Li H."/>
            <person name="Song F."/>
        </authorList>
    </citation>
    <scope>NUCLEOTIDE SEQUENCE</scope>
    <source>
        <strain evidence="6">Cailab_2023a</strain>
    </source>
</reference>
<dbReference type="PANTHER" id="PTHR44186">
    <property type="match status" value="1"/>
</dbReference>
<sequence length="260" mass="29366">MIPNGHLQLPTQHALPASVRRSQKSSKNTPEVIALENKNWLIHYHYTRREFGICSILIKEELRKSNDMNEYVNYIQGVILRHEGKIQESLEYFQKCHALNPRGVDNIKQVAKSLFLLGRQKLSLEAFNEAKTVALTPEWDIYHNLGVCCIAVEDITKAKEYLRQAVQLNRQDNSFEALANIHLLQNDVKAAVDIYNAALDISPDNVDLAAALGLLYMKIGEHQKAFEKFGSALARDPQSSKALLALGAMMQVFLNSHELS</sequence>
<feature type="repeat" description="TPR" evidence="4">
    <location>
        <begin position="206"/>
        <end position="239"/>
    </location>
</feature>
<accession>A0AAW2IBU6</accession>
<feature type="region of interest" description="Disordered" evidence="5">
    <location>
        <begin position="1"/>
        <end position="28"/>
    </location>
</feature>
<comment type="caution">
    <text evidence="6">The sequence shown here is derived from an EMBL/GenBank/DDBJ whole genome shotgun (WGS) entry which is preliminary data.</text>
</comment>
<keyword evidence="1" id="KW-0677">Repeat</keyword>
<protein>
    <recommendedName>
        <fullName evidence="7">Bardet-Biedl syndrome 4</fullName>
    </recommendedName>
</protein>
<dbReference type="EMBL" id="JARGDH010000001">
    <property type="protein sequence ID" value="KAL0279168.1"/>
    <property type="molecule type" value="Genomic_DNA"/>
</dbReference>
<dbReference type="GO" id="GO:0036064">
    <property type="term" value="C:ciliary basal body"/>
    <property type="evidence" value="ECO:0007669"/>
    <property type="project" value="TreeGrafter"/>
</dbReference>
<evidence type="ECO:0000256" key="4">
    <source>
        <dbReference type="PROSITE-ProRule" id="PRU00339"/>
    </source>
</evidence>
<proteinExistence type="inferred from homology"/>
<evidence type="ECO:0000256" key="2">
    <source>
        <dbReference type="ARBA" id="ARBA00022803"/>
    </source>
</evidence>
<dbReference type="SMART" id="SM00028">
    <property type="entry name" value="TPR"/>
    <property type="match status" value="4"/>
</dbReference>
<dbReference type="GO" id="GO:0060271">
    <property type="term" value="P:cilium assembly"/>
    <property type="evidence" value="ECO:0007669"/>
    <property type="project" value="TreeGrafter"/>
</dbReference>
<dbReference type="Gene3D" id="1.25.40.10">
    <property type="entry name" value="Tetratricopeptide repeat domain"/>
    <property type="match status" value="2"/>
</dbReference>
<organism evidence="6">
    <name type="scientific">Menopon gallinae</name>
    <name type="common">poultry shaft louse</name>
    <dbReference type="NCBI Taxonomy" id="328185"/>
    <lineage>
        <taxon>Eukaryota</taxon>
        <taxon>Metazoa</taxon>
        <taxon>Ecdysozoa</taxon>
        <taxon>Arthropoda</taxon>
        <taxon>Hexapoda</taxon>
        <taxon>Insecta</taxon>
        <taxon>Pterygota</taxon>
        <taxon>Neoptera</taxon>
        <taxon>Paraneoptera</taxon>
        <taxon>Psocodea</taxon>
        <taxon>Troctomorpha</taxon>
        <taxon>Phthiraptera</taxon>
        <taxon>Amblycera</taxon>
        <taxon>Menoponidae</taxon>
        <taxon>Menopon</taxon>
    </lineage>
</organism>
<keyword evidence="2 4" id="KW-0802">TPR repeat</keyword>
<dbReference type="SUPFAM" id="SSF48452">
    <property type="entry name" value="TPR-like"/>
    <property type="match status" value="1"/>
</dbReference>
<dbReference type="PANTHER" id="PTHR44186:SF1">
    <property type="entry name" value="BARDET-BIEDL SYNDROME 4 PROTEIN"/>
    <property type="match status" value="1"/>
</dbReference>
<dbReference type="Pfam" id="PF13181">
    <property type="entry name" value="TPR_8"/>
    <property type="match status" value="1"/>
</dbReference>
<feature type="repeat" description="TPR" evidence="4">
    <location>
        <begin position="172"/>
        <end position="205"/>
    </location>
</feature>
<dbReference type="InterPro" id="IPR019734">
    <property type="entry name" value="TPR_rpt"/>
</dbReference>